<dbReference type="RefSeq" id="WP_092039550.1">
    <property type="nucleotide sequence ID" value="NZ_FOOK01000024.1"/>
</dbReference>
<proteinExistence type="predicted"/>
<dbReference type="EMBL" id="FOOK01000024">
    <property type="protein sequence ID" value="SFG27676.1"/>
    <property type="molecule type" value="Genomic_DNA"/>
</dbReference>
<dbReference type="STRING" id="201973.SAMN04488025_1248"/>
<accession>A0A1I2QPV2</accession>
<dbReference type="OrthoDB" id="176168at2"/>
<name>A0A1I2QPV2_9BACL</name>
<reference evidence="1 2" key="1">
    <citation type="submission" date="2016-10" db="EMBL/GenBank/DDBJ databases">
        <authorList>
            <person name="de Groot N.N."/>
        </authorList>
    </citation>
    <scope>NUCLEOTIDE SEQUENCE [LARGE SCALE GENOMIC DNA]</scope>
    <source>
        <strain evidence="1 2">DSM 44945</strain>
    </source>
</reference>
<evidence type="ECO:0000313" key="1">
    <source>
        <dbReference type="EMBL" id="SFG27676.1"/>
    </source>
</evidence>
<evidence type="ECO:0000313" key="2">
    <source>
        <dbReference type="Proteomes" id="UP000198661"/>
    </source>
</evidence>
<dbReference type="Proteomes" id="UP000198661">
    <property type="component" value="Unassembled WGS sequence"/>
</dbReference>
<dbReference type="AlphaFoldDB" id="A0A1I2QPV2"/>
<organism evidence="1 2">
    <name type="scientific">Planifilum fulgidum</name>
    <dbReference type="NCBI Taxonomy" id="201973"/>
    <lineage>
        <taxon>Bacteria</taxon>
        <taxon>Bacillati</taxon>
        <taxon>Bacillota</taxon>
        <taxon>Bacilli</taxon>
        <taxon>Bacillales</taxon>
        <taxon>Thermoactinomycetaceae</taxon>
        <taxon>Planifilum</taxon>
    </lineage>
</organism>
<keyword evidence="2" id="KW-1185">Reference proteome</keyword>
<protein>
    <submittedName>
        <fullName evidence="1">Uncharacterized protein</fullName>
    </submittedName>
</protein>
<gene>
    <name evidence="1" type="ORF">SAMN04488025_1248</name>
</gene>
<sequence length="115" mass="13420">MKFTIIGKLENEDGQGYEIVRITYDNGKITSDNKWVEKEVHEVIKEVRNKEYVIQRGPFSCGHEDIDTPRGAWYAMTELLDEVIDEEGDIPDFLPPEIEHLIEASKKDKNVKFFF</sequence>